<name>A0ACB7CFM9_9ASCO</name>
<organism evidence="1 2">
    <name type="scientific">Pneumocystis oryctolagi</name>
    <dbReference type="NCBI Taxonomy" id="42067"/>
    <lineage>
        <taxon>Eukaryota</taxon>
        <taxon>Fungi</taxon>
        <taxon>Dikarya</taxon>
        <taxon>Ascomycota</taxon>
        <taxon>Taphrinomycotina</taxon>
        <taxon>Pneumocystomycetes</taxon>
        <taxon>Pneumocystaceae</taxon>
        <taxon>Pneumocystis</taxon>
    </lineage>
</organism>
<evidence type="ECO:0000313" key="2">
    <source>
        <dbReference type="Proteomes" id="UP000768646"/>
    </source>
</evidence>
<reference evidence="1 2" key="1">
    <citation type="journal article" date="2021" name="Commun. Biol.">
        <title>Genomic insights into the host specific adaptation of the Pneumocystis genus.</title>
        <authorList>
            <person name="Cisse O.H."/>
            <person name="Ma L."/>
            <person name="Dekker J.P."/>
            <person name="Khil P.P."/>
            <person name="Youn J.-H."/>
            <person name="Brenchley J.M."/>
            <person name="Blair R."/>
            <person name="Pahar B."/>
            <person name="Chabe M."/>
            <person name="Van Rompay K.K.A."/>
            <person name="Keesler R."/>
            <person name="Sukura A."/>
            <person name="Hirsch V."/>
            <person name="Kutty G."/>
            <person name="Liu Y."/>
            <person name="Peng L."/>
            <person name="Chen J."/>
            <person name="Song J."/>
            <person name="Weissenbacher-Lang C."/>
            <person name="Xu J."/>
            <person name="Upham N.S."/>
            <person name="Stajich J.E."/>
            <person name="Cuomo C.A."/>
            <person name="Cushion M.T."/>
            <person name="Kovacs J.A."/>
        </authorList>
    </citation>
    <scope>NUCLEOTIDE SEQUENCE [LARGE SCALE GENOMIC DNA]</scope>
    <source>
        <strain evidence="1 2">RABM</strain>
    </source>
</reference>
<dbReference type="EMBL" id="JABTEG010000001">
    <property type="protein sequence ID" value="KAG4306486.1"/>
    <property type="molecule type" value="Genomic_DNA"/>
</dbReference>
<proteinExistence type="predicted"/>
<comment type="caution">
    <text evidence="1">The sequence shown here is derived from an EMBL/GenBank/DDBJ whole genome shotgun (WGS) entry which is preliminary data.</text>
</comment>
<accession>A0ACB7CFM9</accession>
<gene>
    <name evidence="1" type="ORF">PORY_000474</name>
</gene>
<sequence>MKIDKKSKTSNILLKRNTYINKKPQNLNLDIKKNIEKDEHNLTTSQAFDILIKLLKSKTYEQKKIKKESKIAKKINKFEIHSNTEKQNKVSKVDSEFNSHSNIEIANSDDYKNDIDPFYHHYQSPDEAKLNSFIQRINENKWIITKKEIEGVGKLVQYRLSEINDFGIEFEFSVVNFNNLKLKKNLKESFFKHQTIYHASGTLTDIQNILIAPIFSYQDFLFTYLNYNNKKELRALYSLHILNHIHKTRDHILKNNEKLLHSQNFEVEYRDQGFTRPKVLVLLPTKNSCLEVVQTIIDISGTEQQENKKRFIDEYSIEVDNMNLSKPADYKDLFTGNTDDMFRLGIKITRKTLKIFSDFYSSDIILTSPLGLRLLIDEKGNKKKNRDYLSSIEIVIIDNANSLQMQNWEHVLYIFNNLNMLPNETHECNFSRVRNWYLDGNSRFLRQTLIFSQYITPEINSLFINHLFNVSGKNKIRQNYKGSIEDVGYKIQQIFLRLHSSDPSTDPDIKFSYFKTSILPNIIKSEEKGFLIFISSYFDFVKIRNYLNKEELSSVFISEYSSNSEVLKARSYFHSGSKKILLYTERAHYYRRYIIKGVNTIIFYSLPENCLFYPELIKFTLNIQEENCNKHVKVLFSKWDALKLERIVGSKRISLMCYGANDIFEFL</sequence>
<protein>
    <submittedName>
        <fullName evidence="1">Uncharacterized protein</fullName>
    </submittedName>
</protein>
<dbReference type="Proteomes" id="UP000768646">
    <property type="component" value="Unassembled WGS sequence"/>
</dbReference>
<keyword evidence="2" id="KW-1185">Reference proteome</keyword>
<evidence type="ECO:0000313" key="1">
    <source>
        <dbReference type="EMBL" id="KAG4306486.1"/>
    </source>
</evidence>